<dbReference type="InterPro" id="IPR036086">
    <property type="entry name" value="ParB/Sulfiredoxin_sf"/>
</dbReference>
<protein>
    <submittedName>
        <fullName evidence="2">ParB-like nuclease domain protein</fullName>
    </submittedName>
</protein>
<dbReference type="RefSeq" id="YP_010676652.1">
    <property type="nucleotide sequence ID" value="NC_071014.1"/>
</dbReference>
<evidence type="ECO:0000313" key="3">
    <source>
        <dbReference type="Proteomes" id="UP000279277"/>
    </source>
</evidence>
<reference evidence="2 3" key="1">
    <citation type="submission" date="2018-10" db="EMBL/GenBank/DDBJ databases">
        <authorList>
            <person name="Zack K."/>
            <person name="Garlena R.A."/>
            <person name="Russell D.A."/>
            <person name="Pope W.H."/>
            <person name="Jacobs-Sera D."/>
            <person name="Hatfull G.F."/>
        </authorList>
    </citation>
    <scope>NUCLEOTIDE SEQUENCE [LARGE SCALE GENOMIC DNA]</scope>
</reference>
<evidence type="ECO:0000256" key="1">
    <source>
        <dbReference type="SAM" id="MobiDB-lite"/>
    </source>
</evidence>
<dbReference type="GeneID" id="77953013"/>
<dbReference type="KEGG" id="vg:77953013"/>
<evidence type="ECO:0000313" key="2">
    <source>
        <dbReference type="EMBL" id="AYQ99297.1"/>
    </source>
</evidence>
<gene>
    <name evidence="2" type="primary">77</name>
    <name evidence="2" type="ORF">PBI_CANTARE_77</name>
</gene>
<dbReference type="Proteomes" id="UP000279277">
    <property type="component" value="Segment"/>
</dbReference>
<dbReference type="Gene3D" id="3.90.1530.10">
    <property type="entry name" value="Conserved hypothetical protein from pyrococcus furiosus pfu- 392566-001, ParB domain"/>
    <property type="match status" value="1"/>
</dbReference>
<name>A0A3G3LZE6_9CAUD</name>
<keyword evidence="3" id="KW-1185">Reference proteome</keyword>
<organism evidence="2 3">
    <name type="scientific">Brevibacterium phage Cantare</name>
    <dbReference type="NCBI Taxonomy" id="2338395"/>
    <lineage>
        <taxon>Viruses</taxon>
        <taxon>Duplodnaviria</taxon>
        <taxon>Heunggongvirae</taxon>
        <taxon>Uroviricota</taxon>
        <taxon>Caudoviricetes</taxon>
        <taxon>Cantarevirus</taxon>
        <taxon>Cantarevirus cantare</taxon>
    </lineage>
</organism>
<dbReference type="SUPFAM" id="SSF110849">
    <property type="entry name" value="ParB/Sulfiredoxin"/>
    <property type="match status" value="1"/>
</dbReference>
<accession>A0A3G3LZE6</accession>
<sequence>MHERSVVEEYDTMRLQDLTPFWKNPRKGNVKELAKSLHIQGQFQPIIVNRGTKTGRPYEILSGNHTYLGALRELKWFDDDGHEHHKLPWKTIDVAIVDVDDVEANGIVVRANALADNSKYHEPLLAELVASLPSREGTGISNQQYDNLMASIDDVLDDMDVDPKNIETKSFDDEDDDPDVVDTAPPVEEDEDDYYASSIERERDESDDIFDLKPFLPEGKKFYAPGYWQIPGLREDMLVQVDEIPDNLLAWAGSATKGNDDPDVWWLYNWGVDSTAGMQQDASQVITAFYTHDKYFDKWFYEPKKHTAKLLHSDIEMSINPNYSMWPDQSRFLNLYSLYRSRYVGRYMQEAGIKIIPDINWPLADLKFLQNHVLKTLPQNIPVIALQIQTFNEDDIELYGGGIEEAYQMVIDHIQPEAVLLYAGEPGHTFFTENVDFDGQLIYVENRLVALGKHRRSFEKKKGIK</sequence>
<dbReference type="Pfam" id="PF14386">
    <property type="entry name" value="DUF4417"/>
    <property type="match status" value="1"/>
</dbReference>
<proteinExistence type="predicted"/>
<dbReference type="EMBL" id="MK016493">
    <property type="protein sequence ID" value="AYQ99297.1"/>
    <property type="molecule type" value="Genomic_DNA"/>
</dbReference>
<dbReference type="InterPro" id="IPR025530">
    <property type="entry name" value="DUF4417"/>
</dbReference>
<feature type="region of interest" description="Disordered" evidence="1">
    <location>
        <begin position="163"/>
        <end position="187"/>
    </location>
</feature>